<reference evidence="7 8" key="1">
    <citation type="submission" date="2010-08" db="EMBL/GenBank/DDBJ databases">
        <authorList>
            <person name="Harkins D.M."/>
            <person name="Madupu R."/>
            <person name="Durkin A.S."/>
            <person name="Torralba M."/>
            <person name="Methe B."/>
            <person name="Sutton G.G."/>
            <person name="Nelson K.E."/>
        </authorList>
    </citation>
    <scope>NUCLEOTIDE SEQUENCE [LARGE SCALE GENOMIC DNA]</scope>
    <source>
        <strain evidence="7 8">DSM 17678</strain>
    </source>
</reference>
<dbReference type="Pfam" id="PF00557">
    <property type="entry name" value="Peptidase_M24"/>
    <property type="match status" value="1"/>
</dbReference>
<evidence type="ECO:0000259" key="5">
    <source>
        <dbReference type="Pfam" id="PF01321"/>
    </source>
</evidence>
<evidence type="ECO:0000259" key="6">
    <source>
        <dbReference type="Pfam" id="PF16188"/>
    </source>
</evidence>
<keyword evidence="8" id="KW-1185">Reference proteome</keyword>
<evidence type="ECO:0000256" key="2">
    <source>
        <dbReference type="ARBA" id="ARBA00022723"/>
    </source>
</evidence>
<evidence type="ECO:0000259" key="4">
    <source>
        <dbReference type="Pfam" id="PF00557"/>
    </source>
</evidence>
<dbReference type="AlphaFoldDB" id="E0E5D8"/>
<dbReference type="InterPro" id="IPR000994">
    <property type="entry name" value="Pept_M24"/>
</dbReference>
<dbReference type="STRING" id="596315.HMPREF0634_0108"/>
<dbReference type="InterPro" id="IPR050422">
    <property type="entry name" value="X-Pro_aminopeptidase_P"/>
</dbReference>
<keyword evidence="2" id="KW-0479">Metal-binding</keyword>
<dbReference type="InterPro" id="IPR000587">
    <property type="entry name" value="Creatinase_N"/>
</dbReference>
<dbReference type="InterPro" id="IPR032416">
    <property type="entry name" value="Peptidase_M24_C"/>
</dbReference>
<comment type="caution">
    <text evidence="7">The sequence shown here is derived from an EMBL/GenBank/DDBJ whole genome shotgun (WGS) entry which is preliminary data.</text>
</comment>
<dbReference type="eggNOG" id="COG0006">
    <property type="taxonomic scope" value="Bacteria"/>
</dbReference>
<dbReference type="CDD" id="cd01085">
    <property type="entry name" value="APP"/>
    <property type="match status" value="1"/>
</dbReference>
<accession>E0E5D8</accession>
<dbReference type="Pfam" id="PF01321">
    <property type="entry name" value="Creatinase_N"/>
    <property type="match status" value="1"/>
</dbReference>
<dbReference type="Pfam" id="PF16188">
    <property type="entry name" value="Peptidase_M24_C"/>
    <property type="match status" value="1"/>
</dbReference>
<proteinExistence type="inferred from homology"/>
<dbReference type="Proteomes" id="UP000003244">
    <property type="component" value="Unassembled WGS sequence"/>
</dbReference>
<dbReference type="RefSeq" id="WP_007791415.1">
    <property type="nucleotide sequence ID" value="NZ_ADGQ01000074.1"/>
</dbReference>
<dbReference type="InterPro" id="IPR033740">
    <property type="entry name" value="Pept_M24B"/>
</dbReference>
<protein>
    <submittedName>
        <fullName evidence="7">Creatinase</fullName>
    </submittedName>
</protein>
<dbReference type="Gene3D" id="3.90.230.10">
    <property type="entry name" value="Creatinase/methionine aminopeptidase superfamily"/>
    <property type="match status" value="1"/>
</dbReference>
<dbReference type="PANTHER" id="PTHR43763">
    <property type="entry name" value="XAA-PRO AMINOPEPTIDASE 1"/>
    <property type="match status" value="1"/>
</dbReference>
<feature type="domain" description="Peptidase M24 C-terminal" evidence="6">
    <location>
        <begin position="536"/>
        <end position="596"/>
    </location>
</feature>
<evidence type="ECO:0000313" key="8">
    <source>
        <dbReference type="Proteomes" id="UP000003244"/>
    </source>
</evidence>
<feature type="domain" description="Peptidase M24" evidence="4">
    <location>
        <begin position="307"/>
        <end position="527"/>
    </location>
</feature>
<dbReference type="GO" id="GO:0046872">
    <property type="term" value="F:metal ion binding"/>
    <property type="evidence" value="ECO:0007669"/>
    <property type="project" value="UniProtKB-KW"/>
</dbReference>
<dbReference type="SUPFAM" id="SSF53092">
    <property type="entry name" value="Creatinase/prolidase N-terminal domain"/>
    <property type="match status" value="1"/>
</dbReference>
<gene>
    <name evidence="7" type="ORF">HMPREF0634_0108</name>
</gene>
<dbReference type="OrthoDB" id="9806388at2"/>
<dbReference type="SUPFAM" id="SSF55920">
    <property type="entry name" value="Creatinase/aminopeptidase"/>
    <property type="match status" value="1"/>
</dbReference>
<keyword evidence="3" id="KW-0378">Hydrolase</keyword>
<sequence length="596" mass="67590">MKVKQRLEALRDLMKEHQIDIYLVPTADYHNSENVGRYFMERAYISGFTGSAGSVLVGKDWAGLWTDGRYFLQAEDQLEGSGIDLYKMGQEGVPSLEEFLEDKLDRGGKLAFDGRCVTYGQGLVMEKIVAENKGSLVYDIDLIDQVWGDRPPMAREPIFELQIRYAGESRADKLGRLRSAMENIGADCHIITSLDDIGWILNIRGRDVDYFPLALSYLIVDMEKAVLYIDREKIGPEIMAGLIGDGVVIRPYEEIYDDIRTINNKILLDPDWVNYAIYGNIGDKDLIIEGQNPTIMMKTVKNKVEIENIRQAHIKDGIAHTKYLYWLKKEVEAGRIGNQTEMSVSDKLESLRRDQEDFICPSFAPISAFGDHGAIVHYEADGLSNKELAQGSFLLNDTGGNYIQGSTDISRTTALGQVRQEMKEDYTRVLQAHIRLARVKFLYGCSGANLDILARQPLWDAYLNYNHGTGHGVGYLANIHEPPISFRWQVGVKPATRLEEGMVITDEPGLYIGGSHGIRIENELLVRKGPKNDYGQFMYFEALTYCPIDLDPVLVDMLTEDDKAYLNDYHQKVYDLIGPGLEEEERRWLREVTRPI</sequence>
<dbReference type="GeneID" id="84801523"/>
<dbReference type="EMBL" id="ADGQ01000074">
    <property type="protein sequence ID" value="EFM63907.1"/>
    <property type="molecule type" value="Genomic_DNA"/>
</dbReference>
<evidence type="ECO:0000256" key="3">
    <source>
        <dbReference type="ARBA" id="ARBA00022801"/>
    </source>
</evidence>
<evidence type="ECO:0000313" key="7">
    <source>
        <dbReference type="EMBL" id="EFM63907.1"/>
    </source>
</evidence>
<organism evidence="7 8">
    <name type="scientific">Peptostreptococcus stomatis DSM 17678</name>
    <dbReference type="NCBI Taxonomy" id="596315"/>
    <lineage>
        <taxon>Bacteria</taxon>
        <taxon>Bacillati</taxon>
        <taxon>Bacillota</taxon>
        <taxon>Clostridia</taxon>
        <taxon>Peptostreptococcales</taxon>
        <taxon>Peptostreptococcaceae</taxon>
        <taxon>Peptostreptococcus</taxon>
    </lineage>
</organism>
<dbReference type="FunFam" id="3.90.230.10:FF:000009">
    <property type="entry name" value="xaa-Pro aminopeptidase 2"/>
    <property type="match status" value="1"/>
</dbReference>
<dbReference type="GO" id="GO:0070006">
    <property type="term" value="F:metalloaminopeptidase activity"/>
    <property type="evidence" value="ECO:0007669"/>
    <property type="project" value="InterPro"/>
</dbReference>
<evidence type="ECO:0000256" key="1">
    <source>
        <dbReference type="ARBA" id="ARBA00008766"/>
    </source>
</evidence>
<comment type="similarity">
    <text evidence="1">Belongs to the peptidase M24B family.</text>
</comment>
<dbReference type="GO" id="GO:0005737">
    <property type="term" value="C:cytoplasm"/>
    <property type="evidence" value="ECO:0007669"/>
    <property type="project" value="UniProtKB-ARBA"/>
</dbReference>
<feature type="domain" description="Creatinase N-terminal" evidence="5">
    <location>
        <begin position="6"/>
        <end position="129"/>
    </location>
</feature>
<dbReference type="Pfam" id="PF16189">
    <property type="entry name" value="Creatinase_N_2"/>
    <property type="match status" value="1"/>
</dbReference>
<dbReference type="InterPro" id="IPR036005">
    <property type="entry name" value="Creatinase/aminopeptidase-like"/>
</dbReference>
<dbReference type="PANTHER" id="PTHR43763:SF6">
    <property type="entry name" value="XAA-PRO AMINOPEPTIDASE 1"/>
    <property type="match status" value="1"/>
</dbReference>
<dbReference type="InterPro" id="IPR029149">
    <property type="entry name" value="Creatin/AminoP/Spt16_N"/>
</dbReference>
<name>E0E5D8_9FIRM</name>
<dbReference type="Gene3D" id="3.40.350.10">
    <property type="entry name" value="Creatinase/prolidase N-terminal domain"/>
    <property type="match status" value="2"/>
</dbReference>